<dbReference type="SUPFAM" id="SSF53474">
    <property type="entry name" value="alpha/beta-Hydrolases"/>
    <property type="match status" value="1"/>
</dbReference>
<organism evidence="2">
    <name type="scientific">freshwater metagenome</name>
    <dbReference type="NCBI Taxonomy" id="449393"/>
    <lineage>
        <taxon>unclassified sequences</taxon>
        <taxon>metagenomes</taxon>
        <taxon>ecological metagenomes</taxon>
    </lineage>
</organism>
<dbReference type="EMBL" id="CAEZUW010000123">
    <property type="protein sequence ID" value="CAB4617223.1"/>
    <property type="molecule type" value="Genomic_DNA"/>
</dbReference>
<protein>
    <submittedName>
        <fullName evidence="2">Unannotated protein</fullName>
    </submittedName>
</protein>
<dbReference type="Pfam" id="PF12146">
    <property type="entry name" value="Hydrolase_4"/>
    <property type="match status" value="1"/>
</dbReference>
<reference evidence="2" key="1">
    <citation type="submission" date="2020-05" db="EMBL/GenBank/DDBJ databases">
        <authorList>
            <person name="Chiriac C."/>
            <person name="Salcher M."/>
            <person name="Ghai R."/>
            <person name="Kavagutti S V."/>
        </authorList>
    </citation>
    <scope>NUCLEOTIDE SEQUENCE</scope>
</reference>
<name>A0A6J6HXC5_9ZZZZ</name>
<dbReference type="InterPro" id="IPR051044">
    <property type="entry name" value="MAG_DAG_Lipase"/>
</dbReference>
<dbReference type="Gene3D" id="3.40.50.1820">
    <property type="entry name" value="alpha/beta hydrolase"/>
    <property type="match status" value="1"/>
</dbReference>
<evidence type="ECO:0000313" key="2">
    <source>
        <dbReference type="EMBL" id="CAB4617223.1"/>
    </source>
</evidence>
<dbReference type="InterPro" id="IPR022742">
    <property type="entry name" value="Hydrolase_4"/>
</dbReference>
<proteinExistence type="predicted"/>
<sequence>MTELPIARTFIDSHGVEITFYEWPAANARGVVQVAHGLGEHARRYDDFAARLNRAGFSVYADDHRGHGETGLAQLALGQTKVLGNLGPGGMDAAYEQVHEFTKLIAAENPGKPIVLAGHSYGSFISQVLIKKYSDEYAACVLSGSALVWPGSMGMGAFNKKWAKDAAATGYEWLSRDPAVGARFAADPKCFYADAAKVLGLPNALKLFQKPSASIRSDLPILVLAGSDDPIGAAPSNEKLVNAYLRAGVDDVTMFIYDDARHEVYNETNKDEVFADLLAWLDAKL</sequence>
<dbReference type="PANTHER" id="PTHR11614">
    <property type="entry name" value="PHOSPHOLIPASE-RELATED"/>
    <property type="match status" value="1"/>
</dbReference>
<gene>
    <name evidence="2" type="ORF">UFOPK1855_00762</name>
</gene>
<dbReference type="InterPro" id="IPR029058">
    <property type="entry name" value="AB_hydrolase_fold"/>
</dbReference>
<feature type="domain" description="Serine aminopeptidase S33" evidence="1">
    <location>
        <begin position="27"/>
        <end position="269"/>
    </location>
</feature>
<accession>A0A6J6HXC5</accession>
<evidence type="ECO:0000259" key="1">
    <source>
        <dbReference type="Pfam" id="PF12146"/>
    </source>
</evidence>
<dbReference type="AlphaFoldDB" id="A0A6J6HXC5"/>